<evidence type="ECO:0000259" key="4">
    <source>
        <dbReference type="Pfam" id="PF01420"/>
    </source>
</evidence>
<organism evidence="5 6">
    <name type="scientific">Paracoccus laeviglucosivorans</name>
    <dbReference type="NCBI Taxonomy" id="1197861"/>
    <lineage>
        <taxon>Bacteria</taxon>
        <taxon>Pseudomonadati</taxon>
        <taxon>Pseudomonadota</taxon>
        <taxon>Alphaproteobacteria</taxon>
        <taxon>Rhodobacterales</taxon>
        <taxon>Paracoccaceae</taxon>
        <taxon>Paracoccus</taxon>
    </lineage>
</organism>
<evidence type="ECO:0000256" key="3">
    <source>
        <dbReference type="ARBA" id="ARBA00023125"/>
    </source>
</evidence>
<name>A0A521DDQ9_9RHOB</name>
<dbReference type="EMBL" id="FXTK01000007">
    <property type="protein sequence ID" value="SMO69783.1"/>
    <property type="molecule type" value="Genomic_DNA"/>
</dbReference>
<dbReference type="InterPro" id="IPR052021">
    <property type="entry name" value="Type-I_RS_S_subunit"/>
</dbReference>
<evidence type="ECO:0000256" key="2">
    <source>
        <dbReference type="ARBA" id="ARBA00022747"/>
    </source>
</evidence>
<dbReference type="Pfam" id="PF01420">
    <property type="entry name" value="Methylase_S"/>
    <property type="match status" value="1"/>
</dbReference>
<dbReference type="SUPFAM" id="SSF116734">
    <property type="entry name" value="DNA methylase specificity domain"/>
    <property type="match status" value="2"/>
</dbReference>
<dbReference type="Gene3D" id="3.90.220.20">
    <property type="entry name" value="DNA methylase specificity domains"/>
    <property type="match status" value="2"/>
</dbReference>
<proteinExistence type="inferred from homology"/>
<accession>A0A521DDQ9</accession>
<evidence type="ECO:0000313" key="5">
    <source>
        <dbReference type="EMBL" id="SMO69783.1"/>
    </source>
</evidence>
<dbReference type="GO" id="GO:0009307">
    <property type="term" value="P:DNA restriction-modification system"/>
    <property type="evidence" value="ECO:0007669"/>
    <property type="project" value="UniProtKB-KW"/>
</dbReference>
<dbReference type="GO" id="GO:0003677">
    <property type="term" value="F:DNA binding"/>
    <property type="evidence" value="ECO:0007669"/>
    <property type="project" value="UniProtKB-KW"/>
</dbReference>
<dbReference type="RefSeq" id="WP_142663118.1">
    <property type="nucleotide sequence ID" value="NZ_FXTK01000007.1"/>
</dbReference>
<dbReference type="AlphaFoldDB" id="A0A521DDQ9"/>
<dbReference type="InterPro" id="IPR044946">
    <property type="entry name" value="Restrct_endonuc_typeI_TRD_sf"/>
</dbReference>
<keyword evidence="2" id="KW-0680">Restriction system</keyword>
<evidence type="ECO:0000256" key="1">
    <source>
        <dbReference type="ARBA" id="ARBA00010923"/>
    </source>
</evidence>
<evidence type="ECO:0000313" key="6">
    <source>
        <dbReference type="Proteomes" id="UP000319014"/>
    </source>
</evidence>
<dbReference type="OrthoDB" id="512700at2"/>
<dbReference type="PANTHER" id="PTHR30408:SF12">
    <property type="entry name" value="TYPE I RESTRICTION ENZYME MJAVIII SPECIFICITY SUBUNIT"/>
    <property type="match status" value="1"/>
</dbReference>
<sequence>MRDVYLEEVAQLTVGHVGSMVDEYVDVGIPFLRSLNIQPHRIDFQETKFITRTFHEKLRKSALRPNDVVIVRTGKPGTCAVIPEDLVEANCSDLVIVRCGPHIRPRFLAYWVNAVASEHVASHIVGAVQQHFNVGSAKRMPIRLPSLRDQDNVLAILGTLDDKIELNRKTAATLEAMARALYRSWFVDFDPVRARAEGRAPAHMDAATAARFPDSFGEDGLPVGWRMGAVLDVFDVIMGQSPPGETYNENALGLPFYQGRAEFGYRFPTVKKYCSAPTRIARMDSTLLSVRAPVGDLNRAWEECCIGRGVAALWERSARNAYGYEAMQSLSTALASFDTEGTVFGSINKKQLANLPLIVPDDAVVDGFERLVAPMDQQIRSLVAQNRTLATLRDTLLPRLMSGELRVGAAREMVEEVA</sequence>
<keyword evidence="3" id="KW-0238">DNA-binding</keyword>
<dbReference type="CDD" id="cd17495">
    <property type="entry name" value="RMtype1_S_Cep9333ORF4827P-TRD2-CR2_like"/>
    <property type="match status" value="1"/>
</dbReference>
<keyword evidence="6" id="KW-1185">Reference proteome</keyword>
<dbReference type="Proteomes" id="UP000319014">
    <property type="component" value="Unassembled WGS sequence"/>
</dbReference>
<dbReference type="InterPro" id="IPR000055">
    <property type="entry name" value="Restrct_endonuc_typeI_TRD"/>
</dbReference>
<reference evidence="5 6" key="1">
    <citation type="submission" date="2017-05" db="EMBL/GenBank/DDBJ databases">
        <authorList>
            <person name="Varghese N."/>
            <person name="Submissions S."/>
        </authorList>
    </citation>
    <scope>NUCLEOTIDE SEQUENCE [LARGE SCALE GENOMIC DNA]</scope>
    <source>
        <strain evidence="5 6">DSM 100094</strain>
    </source>
</reference>
<feature type="domain" description="Type I restriction modification DNA specificity" evidence="4">
    <location>
        <begin position="30"/>
        <end position="175"/>
    </location>
</feature>
<protein>
    <submittedName>
        <fullName evidence="5">Type I restriction enzyme, S subunit</fullName>
    </submittedName>
</protein>
<comment type="similarity">
    <text evidence="1">Belongs to the type-I restriction system S methylase family.</text>
</comment>
<gene>
    <name evidence="5" type="ORF">SAMN06265221_107129</name>
</gene>
<dbReference type="PANTHER" id="PTHR30408">
    <property type="entry name" value="TYPE-1 RESTRICTION ENZYME ECOKI SPECIFICITY PROTEIN"/>
    <property type="match status" value="1"/>
</dbReference>